<keyword evidence="6" id="KW-1133">Transmembrane helix</keyword>
<dbReference type="Proteomes" id="UP000011907">
    <property type="component" value="Unassembled WGS sequence"/>
</dbReference>
<dbReference type="InterPro" id="IPR005471">
    <property type="entry name" value="Tscrpt_reg_IclR_N"/>
</dbReference>
<evidence type="ECO:0000256" key="5">
    <source>
        <dbReference type="ARBA" id="ARBA00070406"/>
    </source>
</evidence>
<dbReference type="Pfam" id="PF01614">
    <property type="entry name" value="IclR_C"/>
    <property type="match status" value="1"/>
</dbReference>
<keyword evidence="3" id="KW-0804">Transcription</keyword>
<name>M5P0E2_9BACI</name>
<dbReference type="GO" id="GO:0003677">
    <property type="term" value="F:DNA binding"/>
    <property type="evidence" value="ECO:0007669"/>
    <property type="project" value="UniProtKB-KW"/>
</dbReference>
<comment type="caution">
    <text evidence="9">The sequence shown here is derived from an EMBL/GenBank/DDBJ whole genome shotgun (WGS) entry which is preliminary data.</text>
</comment>
<dbReference type="GO" id="GO:0003700">
    <property type="term" value="F:DNA-binding transcription factor activity"/>
    <property type="evidence" value="ECO:0007669"/>
    <property type="project" value="TreeGrafter"/>
</dbReference>
<protein>
    <recommendedName>
        <fullName evidence="5">Glycerol operon regulatory protein</fullName>
    </recommendedName>
</protein>
<dbReference type="InterPro" id="IPR050707">
    <property type="entry name" value="HTH_MetabolicPath_Reg"/>
</dbReference>
<reference evidence="9 10" key="1">
    <citation type="journal article" date="2013" name="Genome Announc.">
        <title>Draft Whole-Genome Sequence of Bacillus sonorensis Strain L12, a Source of Nonribosomal Lipopeptides.</title>
        <authorList>
            <person name="Adimpong D.B."/>
            <person name="Sorensen K.I."/>
            <person name="Nielsen D.S."/>
            <person name="Thorsen L."/>
            <person name="Rasmussen T.B."/>
            <person name="Derkx P.M."/>
            <person name="Jespersen L."/>
        </authorList>
    </citation>
    <scope>NUCLEOTIDE SEQUENCE [LARGE SCALE GENOMIC DNA]</scope>
    <source>
        <strain evidence="9 10">L12</strain>
    </source>
</reference>
<keyword evidence="6" id="KW-0812">Transmembrane</keyword>
<evidence type="ECO:0000256" key="1">
    <source>
        <dbReference type="ARBA" id="ARBA00023015"/>
    </source>
</evidence>
<keyword evidence="6" id="KW-0472">Membrane</keyword>
<evidence type="ECO:0000256" key="4">
    <source>
        <dbReference type="ARBA" id="ARBA00058938"/>
    </source>
</evidence>
<dbReference type="SMART" id="SM00346">
    <property type="entry name" value="HTH_ICLR"/>
    <property type="match status" value="1"/>
</dbReference>
<dbReference type="PROSITE" id="PS51077">
    <property type="entry name" value="HTH_ICLR"/>
    <property type="match status" value="1"/>
</dbReference>
<feature type="transmembrane region" description="Helical" evidence="6">
    <location>
        <begin position="17"/>
        <end position="34"/>
    </location>
</feature>
<evidence type="ECO:0000256" key="6">
    <source>
        <dbReference type="SAM" id="Phobius"/>
    </source>
</evidence>
<sequence>MFLYTEQTECFFGKFDIFRFFISFTFPSMLYYGIKGNKTKEKSEETMAVETKQHYLLGSVKNALRLLQAFTLDTPERKVTELASSLGLGKSTVCRLLSTLESEGFVMKDPESKRYKLGLSVLQLNTIVNSTLEINRESQPILERLTDETGETAHIAIRDGFSVVYINRTECPSPVEILSHIGRQNPMHCTSSGKVLLAYDRNGWVDRYLEKGLKSYTKKTVTDAKKLRETLKSVHENGYDVSNGEFIEGVTSISAPIRNYLGQVVYAVSVVGPTNRMKASESGIIYKVKKAAHDISERIGYWKRT</sequence>
<gene>
    <name evidence="9" type="ORF">BSONL12_17649</name>
</gene>
<accession>M5P0E2</accession>
<dbReference type="PROSITE" id="PS51078">
    <property type="entry name" value="ICLR_ED"/>
    <property type="match status" value="1"/>
</dbReference>
<organism evidence="9 10">
    <name type="scientific">Bacillus sonorensis L12</name>
    <dbReference type="NCBI Taxonomy" id="1274524"/>
    <lineage>
        <taxon>Bacteria</taxon>
        <taxon>Bacillati</taxon>
        <taxon>Bacillota</taxon>
        <taxon>Bacilli</taxon>
        <taxon>Bacillales</taxon>
        <taxon>Bacillaceae</taxon>
        <taxon>Bacillus</taxon>
    </lineage>
</organism>
<feature type="domain" description="HTH iclR-type" evidence="7">
    <location>
        <begin position="57"/>
        <end position="119"/>
    </location>
</feature>
<dbReference type="PATRIC" id="fig|1274524.3.peg.3814"/>
<keyword evidence="2" id="KW-0238">DNA-binding</keyword>
<dbReference type="STRING" id="1274524.BSONL12_17649"/>
<comment type="function">
    <text evidence="4">May be an activator protein for the gylABX operon.</text>
</comment>
<dbReference type="SUPFAM" id="SSF55781">
    <property type="entry name" value="GAF domain-like"/>
    <property type="match status" value="1"/>
</dbReference>
<evidence type="ECO:0000259" key="8">
    <source>
        <dbReference type="PROSITE" id="PS51078"/>
    </source>
</evidence>
<evidence type="ECO:0000313" key="9">
    <source>
        <dbReference type="EMBL" id="EME73566.1"/>
    </source>
</evidence>
<evidence type="ECO:0000256" key="3">
    <source>
        <dbReference type="ARBA" id="ARBA00023163"/>
    </source>
</evidence>
<keyword evidence="1" id="KW-0805">Transcription regulation</keyword>
<dbReference type="InterPro" id="IPR036390">
    <property type="entry name" value="WH_DNA-bd_sf"/>
</dbReference>
<feature type="domain" description="IclR-ED" evidence="8">
    <location>
        <begin position="120"/>
        <end position="301"/>
    </location>
</feature>
<dbReference type="PANTHER" id="PTHR30136">
    <property type="entry name" value="HELIX-TURN-HELIX TRANSCRIPTIONAL REGULATOR, ICLR FAMILY"/>
    <property type="match status" value="1"/>
</dbReference>
<dbReference type="Gene3D" id="1.10.10.10">
    <property type="entry name" value="Winged helix-like DNA-binding domain superfamily/Winged helix DNA-binding domain"/>
    <property type="match status" value="1"/>
</dbReference>
<dbReference type="FunFam" id="1.10.10.10:FF:000056">
    <property type="entry name" value="IclR family transcriptional regulator"/>
    <property type="match status" value="1"/>
</dbReference>
<evidence type="ECO:0000256" key="2">
    <source>
        <dbReference type="ARBA" id="ARBA00023125"/>
    </source>
</evidence>
<proteinExistence type="predicted"/>
<dbReference type="AlphaFoldDB" id="M5P0E2"/>
<evidence type="ECO:0000259" key="7">
    <source>
        <dbReference type="PROSITE" id="PS51077"/>
    </source>
</evidence>
<dbReference type="Pfam" id="PF09339">
    <property type="entry name" value="HTH_IclR"/>
    <property type="match status" value="1"/>
</dbReference>
<dbReference type="InterPro" id="IPR029016">
    <property type="entry name" value="GAF-like_dom_sf"/>
</dbReference>
<dbReference type="eggNOG" id="COG1414">
    <property type="taxonomic scope" value="Bacteria"/>
</dbReference>
<dbReference type="Gene3D" id="3.30.450.40">
    <property type="match status" value="1"/>
</dbReference>
<dbReference type="InterPro" id="IPR036388">
    <property type="entry name" value="WH-like_DNA-bd_sf"/>
</dbReference>
<dbReference type="GO" id="GO:0045892">
    <property type="term" value="P:negative regulation of DNA-templated transcription"/>
    <property type="evidence" value="ECO:0007669"/>
    <property type="project" value="TreeGrafter"/>
</dbReference>
<dbReference type="PANTHER" id="PTHR30136:SF35">
    <property type="entry name" value="HTH-TYPE TRANSCRIPTIONAL REGULATOR RV1719"/>
    <property type="match status" value="1"/>
</dbReference>
<dbReference type="EMBL" id="AOFM01000009">
    <property type="protein sequence ID" value="EME73566.1"/>
    <property type="molecule type" value="Genomic_DNA"/>
</dbReference>
<evidence type="ECO:0000313" key="10">
    <source>
        <dbReference type="Proteomes" id="UP000011907"/>
    </source>
</evidence>
<dbReference type="SUPFAM" id="SSF46785">
    <property type="entry name" value="Winged helix' DNA-binding domain"/>
    <property type="match status" value="1"/>
</dbReference>
<dbReference type="InterPro" id="IPR014757">
    <property type="entry name" value="Tscrpt_reg_IclR_C"/>
</dbReference>